<dbReference type="KEGG" id="shv:AAT16_10210"/>
<dbReference type="PANTHER" id="PTHR34822:SF1">
    <property type="entry name" value="GRPB FAMILY PROTEIN"/>
    <property type="match status" value="1"/>
</dbReference>
<evidence type="ECO:0000313" key="3">
    <source>
        <dbReference type="Proteomes" id="UP000034029"/>
    </source>
</evidence>
<dbReference type="PANTHER" id="PTHR34822">
    <property type="entry name" value="GRPB DOMAIN PROTEIN (AFU_ORTHOLOGUE AFUA_1G01530)"/>
    <property type="match status" value="1"/>
</dbReference>
<dbReference type="EMBL" id="FOTB01000005">
    <property type="protein sequence ID" value="SFK90204.1"/>
    <property type="molecule type" value="Genomic_DNA"/>
</dbReference>
<reference evidence="3" key="2">
    <citation type="submission" date="2015-04" db="EMBL/GenBank/DDBJ databases">
        <title>Complete genome sequence of Salinicoccus halodurans strain H3B36, isolated from the Qaidam basin of China.</title>
        <authorList>
            <person name="Ma Y."/>
            <person name="Jiang K."/>
            <person name="Xue Y."/>
        </authorList>
    </citation>
    <scope>NUCLEOTIDE SEQUENCE [LARGE SCALE GENOMIC DNA]</scope>
    <source>
        <strain evidence="3">H3B36</strain>
    </source>
</reference>
<evidence type="ECO:0000313" key="2">
    <source>
        <dbReference type="EMBL" id="SFK90204.1"/>
    </source>
</evidence>
<name>A0A0F7HKR1_9STAP</name>
<proteinExistence type="predicted"/>
<gene>
    <name evidence="1" type="ORF">AAT16_10210</name>
    <name evidence="2" type="ORF">SAMN05216235_2416</name>
</gene>
<protein>
    <submittedName>
        <fullName evidence="2">GrpB domain, predicted nucleotidyltransferase, UPF0157 family</fullName>
    </submittedName>
</protein>
<dbReference type="Proteomes" id="UP000183090">
    <property type="component" value="Unassembled WGS sequence"/>
</dbReference>
<dbReference type="Proteomes" id="UP000034029">
    <property type="component" value="Chromosome"/>
</dbReference>
<sequence length="168" mass="19276">MNDSLLYKKASECYVQATLDILNHYKSIVMEVHHVGSTSLESVNLPGDIDILVLVKNSESLGNLPGHMIDEGYEVVETVTEYYKGETILRCSYEGFKVNFILMEHNSKRKKDILYCRDCINKNPVYARQLENIKDAYLKSKIGFNEYQKKKSKLFLSIMGRPGEVEIV</sequence>
<dbReference type="AlphaFoldDB" id="A0A0F7HKR1"/>
<keyword evidence="3" id="KW-1185">Reference proteome</keyword>
<organism evidence="2 4">
    <name type="scientific">Salinicoccus halodurans</name>
    <dbReference type="NCBI Taxonomy" id="407035"/>
    <lineage>
        <taxon>Bacteria</taxon>
        <taxon>Bacillati</taxon>
        <taxon>Bacillota</taxon>
        <taxon>Bacilli</taxon>
        <taxon>Bacillales</taxon>
        <taxon>Staphylococcaceae</taxon>
        <taxon>Salinicoccus</taxon>
    </lineage>
</organism>
<dbReference type="OrthoDB" id="2417791at2"/>
<dbReference type="EMBL" id="CP011366">
    <property type="protein sequence ID" value="AKG74527.1"/>
    <property type="molecule type" value="Genomic_DNA"/>
</dbReference>
<dbReference type="Pfam" id="PF04229">
    <property type="entry name" value="GrpB"/>
    <property type="match status" value="1"/>
</dbReference>
<dbReference type="SUPFAM" id="SSF81301">
    <property type="entry name" value="Nucleotidyltransferase"/>
    <property type="match status" value="1"/>
</dbReference>
<evidence type="ECO:0000313" key="1">
    <source>
        <dbReference type="EMBL" id="AKG74527.1"/>
    </source>
</evidence>
<dbReference type="Gene3D" id="3.30.460.10">
    <property type="entry name" value="Beta Polymerase, domain 2"/>
    <property type="match status" value="1"/>
</dbReference>
<dbReference type="RefSeq" id="WP_046790709.1">
    <property type="nucleotide sequence ID" value="NZ_CP011366.1"/>
</dbReference>
<dbReference type="InterPro" id="IPR043519">
    <property type="entry name" value="NT_sf"/>
</dbReference>
<reference evidence="1 3" key="1">
    <citation type="journal article" date="2015" name="Int. J. Syst. Evol. Microbiol.">
        <title>Complete genome sequence of Salinicoccus halodurans H3B36, isolated from the Qaidam Basin in China.</title>
        <authorList>
            <person name="Jiang K."/>
            <person name="Xue Y."/>
            <person name="Ma Y."/>
        </authorList>
    </citation>
    <scope>NUCLEOTIDE SEQUENCE [LARGE SCALE GENOMIC DNA]</scope>
    <source>
        <strain evidence="1 3">H3B36</strain>
    </source>
</reference>
<evidence type="ECO:0000313" key="4">
    <source>
        <dbReference type="Proteomes" id="UP000183090"/>
    </source>
</evidence>
<dbReference type="InterPro" id="IPR007344">
    <property type="entry name" value="GrpB/CoaE"/>
</dbReference>
<reference evidence="2 4" key="3">
    <citation type="submission" date="2016-10" db="EMBL/GenBank/DDBJ databases">
        <authorList>
            <person name="Varghese N."/>
            <person name="Submissions S."/>
        </authorList>
    </citation>
    <scope>NUCLEOTIDE SEQUENCE [LARGE SCALE GENOMIC DNA]</scope>
    <source>
        <strain evidence="2 4">CGMCC 1.6501</strain>
    </source>
</reference>
<accession>A0A0F7HKR1</accession>